<reference evidence="2 3" key="1">
    <citation type="submission" date="2020-08" db="EMBL/GenBank/DDBJ databases">
        <title>Genomic Encyclopedia of Type Strains, Phase IV (KMG-IV): sequencing the most valuable type-strain genomes for metagenomic binning, comparative biology and taxonomic classification.</title>
        <authorList>
            <person name="Goeker M."/>
        </authorList>
    </citation>
    <scope>NUCLEOTIDE SEQUENCE [LARGE SCALE GENOMIC DNA]</scope>
    <source>
        <strain evidence="2 3">DSM 105074</strain>
    </source>
</reference>
<dbReference type="InterPro" id="IPR011335">
    <property type="entry name" value="Restrct_endonuc-II-like"/>
</dbReference>
<dbReference type="GO" id="GO:0004519">
    <property type="term" value="F:endonuclease activity"/>
    <property type="evidence" value="ECO:0007669"/>
    <property type="project" value="UniProtKB-KW"/>
</dbReference>
<protein>
    <submittedName>
        <fullName evidence="2">Uma2 family endonuclease</fullName>
    </submittedName>
</protein>
<keyword evidence="3" id="KW-1185">Reference proteome</keyword>
<sequence length="196" mass="22530">MENPVILKMGDIMNEEEFFRFCQMNDTLNLERDQYGNIIVMSPTGSNTGSFNLHLASSLYNWNLAQDFPGEVFDSSTGFTLPNGAVRSPDVSWVRKEKWEVLSPEDKERFAPVCPDFIIEVRSQSDELPALRDKMEEYIANGCQLGWLIDRFNQEVSVYRPQQSVEQFDTLAIRLSGEPVLPGFEIDLKKIINRLR</sequence>
<dbReference type="AlphaFoldDB" id="A0A840TSU6"/>
<name>A0A840TSU6_9BACT</name>
<dbReference type="CDD" id="cd06260">
    <property type="entry name" value="DUF820-like"/>
    <property type="match status" value="1"/>
</dbReference>
<keyword evidence="2" id="KW-0378">Hydrolase</keyword>
<gene>
    <name evidence="2" type="ORF">HNQ92_002785</name>
</gene>
<evidence type="ECO:0000259" key="1">
    <source>
        <dbReference type="Pfam" id="PF05685"/>
    </source>
</evidence>
<dbReference type="EMBL" id="JACHGF010000003">
    <property type="protein sequence ID" value="MBB5284642.1"/>
    <property type="molecule type" value="Genomic_DNA"/>
</dbReference>
<dbReference type="Gene3D" id="3.90.1570.10">
    <property type="entry name" value="tt1808, chain A"/>
    <property type="match status" value="1"/>
</dbReference>
<evidence type="ECO:0000313" key="3">
    <source>
        <dbReference type="Proteomes" id="UP000557307"/>
    </source>
</evidence>
<keyword evidence="2" id="KW-0255">Endonuclease</keyword>
<dbReference type="SUPFAM" id="SSF52980">
    <property type="entry name" value="Restriction endonuclease-like"/>
    <property type="match status" value="1"/>
</dbReference>
<dbReference type="PANTHER" id="PTHR34107:SF7">
    <property type="entry name" value="SLR2092 PROTEIN"/>
    <property type="match status" value="1"/>
</dbReference>
<dbReference type="Proteomes" id="UP000557307">
    <property type="component" value="Unassembled WGS sequence"/>
</dbReference>
<accession>A0A840TSU6</accession>
<dbReference type="PANTHER" id="PTHR34107">
    <property type="entry name" value="SLL0198 PROTEIN-RELATED"/>
    <property type="match status" value="1"/>
</dbReference>
<evidence type="ECO:0000313" key="2">
    <source>
        <dbReference type="EMBL" id="MBB5284642.1"/>
    </source>
</evidence>
<dbReference type="RefSeq" id="WP_184174560.1">
    <property type="nucleotide sequence ID" value="NZ_JACHGF010000003.1"/>
</dbReference>
<dbReference type="Pfam" id="PF05685">
    <property type="entry name" value="Uma2"/>
    <property type="match status" value="1"/>
</dbReference>
<comment type="caution">
    <text evidence="2">The sequence shown here is derived from an EMBL/GenBank/DDBJ whole genome shotgun (WGS) entry which is preliminary data.</text>
</comment>
<organism evidence="2 3">
    <name type="scientific">Rhabdobacter roseus</name>
    <dbReference type="NCBI Taxonomy" id="1655419"/>
    <lineage>
        <taxon>Bacteria</taxon>
        <taxon>Pseudomonadati</taxon>
        <taxon>Bacteroidota</taxon>
        <taxon>Cytophagia</taxon>
        <taxon>Cytophagales</taxon>
        <taxon>Cytophagaceae</taxon>
        <taxon>Rhabdobacter</taxon>
    </lineage>
</organism>
<dbReference type="InterPro" id="IPR008538">
    <property type="entry name" value="Uma2"/>
</dbReference>
<keyword evidence="2" id="KW-0540">Nuclease</keyword>
<dbReference type="InterPro" id="IPR012296">
    <property type="entry name" value="Nuclease_put_TT1808"/>
</dbReference>
<proteinExistence type="predicted"/>
<feature type="domain" description="Putative restriction endonuclease" evidence="1">
    <location>
        <begin position="16"/>
        <end position="188"/>
    </location>
</feature>